<dbReference type="PANTHER" id="PTHR43611">
    <property type="entry name" value="ALPHA-D-GLUCOSE 1-PHOSPHATE PHOSPHATASE"/>
    <property type="match status" value="1"/>
</dbReference>
<protein>
    <submittedName>
        <fullName evidence="1">HAD family phosphatase</fullName>
    </submittedName>
</protein>
<dbReference type="PRINTS" id="PR00413">
    <property type="entry name" value="HADHALOGNASE"/>
</dbReference>
<reference evidence="1 2" key="1">
    <citation type="submission" date="2018-08" db="EMBL/GenBank/DDBJ databases">
        <title>Chitinophagaceae sp. K23C18032701, a novel bacterium isolated from forest soil.</title>
        <authorList>
            <person name="Wang C."/>
        </authorList>
    </citation>
    <scope>NUCLEOTIDE SEQUENCE [LARGE SCALE GENOMIC DNA]</scope>
    <source>
        <strain evidence="1 2">K23C18032701</strain>
    </source>
</reference>
<dbReference type="RefSeq" id="WP_116847199.1">
    <property type="nucleotide sequence ID" value="NZ_QTJU01000003.1"/>
</dbReference>
<dbReference type="SFLD" id="SFLDG01129">
    <property type="entry name" value="C1.5:_HAD__Beta-PGM__Phosphata"/>
    <property type="match status" value="1"/>
</dbReference>
<dbReference type="InterPro" id="IPR036412">
    <property type="entry name" value="HAD-like_sf"/>
</dbReference>
<keyword evidence="2" id="KW-1185">Reference proteome</keyword>
<proteinExistence type="predicted"/>
<sequence length="206" mass="23682">MKQEQKITTLFLDIGGVLLTNGWDRGARKLAASTFNLEPAELEERHHLTFDTYEEGKLTLDEYLNRIVFYEPRPFSREQFTDFIYAQSAPYSDMLALIPKLKEKYKLKIAIVNNEGRELNEYRIAHFGINKFVDFFISSCFVHFRKPDADIFKIALDIAQVPASQVVYIEDRAMFVSVAEGLGLNGIVHSAYEDTLVKLEKFGLTL</sequence>
<dbReference type="PANTHER" id="PTHR43611:SF3">
    <property type="entry name" value="FLAVIN MONONUCLEOTIDE HYDROLASE 1, CHLOROPLATIC"/>
    <property type="match status" value="1"/>
</dbReference>
<dbReference type="InterPro" id="IPR023214">
    <property type="entry name" value="HAD_sf"/>
</dbReference>
<name>A0A3E1NJ52_9BACT</name>
<dbReference type="SUPFAM" id="SSF56784">
    <property type="entry name" value="HAD-like"/>
    <property type="match status" value="1"/>
</dbReference>
<organism evidence="1 2">
    <name type="scientific">Deminuibacter soli</name>
    <dbReference type="NCBI Taxonomy" id="2291815"/>
    <lineage>
        <taxon>Bacteria</taxon>
        <taxon>Pseudomonadati</taxon>
        <taxon>Bacteroidota</taxon>
        <taxon>Chitinophagia</taxon>
        <taxon>Chitinophagales</taxon>
        <taxon>Chitinophagaceae</taxon>
        <taxon>Deminuibacter</taxon>
    </lineage>
</organism>
<dbReference type="OrthoDB" id="9797415at2"/>
<dbReference type="CDD" id="cd02603">
    <property type="entry name" value="HAD_sEH-N_like"/>
    <property type="match status" value="1"/>
</dbReference>
<dbReference type="SFLD" id="SFLDS00003">
    <property type="entry name" value="Haloacid_Dehalogenase"/>
    <property type="match status" value="1"/>
</dbReference>
<comment type="caution">
    <text evidence="1">The sequence shown here is derived from an EMBL/GenBank/DDBJ whole genome shotgun (WGS) entry which is preliminary data.</text>
</comment>
<dbReference type="EMBL" id="QTJU01000003">
    <property type="protein sequence ID" value="RFM27952.1"/>
    <property type="molecule type" value="Genomic_DNA"/>
</dbReference>
<dbReference type="InterPro" id="IPR023198">
    <property type="entry name" value="PGP-like_dom2"/>
</dbReference>
<gene>
    <name evidence="1" type="ORF">DXN05_10420</name>
</gene>
<evidence type="ECO:0000313" key="1">
    <source>
        <dbReference type="EMBL" id="RFM27952.1"/>
    </source>
</evidence>
<evidence type="ECO:0000313" key="2">
    <source>
        <dbReference type="Proteomes" id="UP000261284"/>
    </source>
</evidence>
<dbReference type="InterPro" id="IPR006439">
    <property type="entry name" value="HAD-SF_hydro_IA"/>
</dbReference>
<dbReference type="Pfam" id="PF00702">
    <property type="entry name" value="Hydrolase"/>
    <property type="match status" value="1"/>
</dbReference>
<dbReference type="Gene3D" id="3.40.50.1000">
    <property type="entry name" value="HAD superfamily/HAD-like"/>
    <property type="match status" value="1"/>
</dbReference>
<dbReference type="Proteomes" id="UP000261284">
    <property type="component" value="Unassembled WGS sequence"/>
</dbReference>
<dbReference type="Gene3D" id="1.10.150.240">
    <property type="entry name" value="Putative phosphatase, domain 2"/>
    <property type="match status" value="1"/>
</dbReference>
<dbReference type="AlphaFoldDB" id="A0A3E1NJ52"/>
<accession>A0A3E1NJ52</accession>